<proteinExistence type="predicted"/>
<evidence type="ECO:0000313" key="2">
    <source>
        <dbReference type="Proteomes" id="UP000439903"/>
    </source>
</evidence>
<reference evidence="1 2" key="1">
    <citation type="journal article" date="2019" name="Environ. Microbiol.">
        <title>At the nexus of three kingdoms: the genome of the mycorrhizal fungus Gigaspora margarita provides insights into plant, endobacterial and fungal interactions.</title>
        <authorList>
            <person name="Venice F."/>
            <person name="Ghignone S."/>
            <person name="Salvioli di Fossalunga A."/>
            <person name="Amselem J."/>
            <person name="Novero M."/>
            <person name="Xianan X."/>
            <person name="Sedzielewska Toro K."/>
            <person name="Morin E."/>
            <person name="Lipzen A."/>
            <person name="Grigoriev I.V."/>
            <person name="Henrissat B."/>
            <person name="Martin F.M."/>
            <person name="Bonfante P."/>
        </authorList>
    </citation>
    <scope>NUCLEOTIDE SEQUENCE [LARGE SCALE GENOMIC DNA]</scope>
    <source>
        <strain evidence="1 2">BEG34</strain>
    </source>
</reference>
<dbReference type="EMBL" id="WTPW01000062">
    <property type="protein sequence ID" value="KAF0552765.1"/>
    <property type="molecule type" value="Genomic_DNA"/>
</dbReference>
<evidence type="ECO:0000313" key="1">
    <source>
        <dbReference type="EMBL" id="KAF0552765.1"/>
    </source>
</evidence>
<keyword evidence="2" id="KW-1185">Reference proteome</keyword>
<sequence>MGHIKTKNTVCLEPFLLEDRGFVAWEQLTGEGGVERNIYNNNTQINQCAIYNNAEITNFVTHNTNYDSTQNGYVKEISGIKPSRPLTRNRDRFKRNGKTFNINPNRTSIILNTLDFYQQLGDSSSNRQHVI</sequence>
<organism evidence="1 2">
    <name type="scientific">Gigaspora margarita</name>
    <dbReference type="NCBI Taxonomy" id="4874"/>
    <lineage>
        <taxon>Eukaryota</taxon>
        <taxon>Fungi</taxon>
        <taxon>Fungi incertae sedis</taxon>
        <taxon>Mucoromycota</taxon>
        <taxon>Glomeromycotina</taxon>
        <taxon>Glomeromycetes</taxon>
        <taxon>Diversisporales</taxon>
        <taxon>Gigasporaceae</taxon>
        <taxon>Gigaspora</taxon>
    </lineage>
</organism>
<dbReference type="Proteomes" id="UP000439903">
    <property type="component" value="Unassembled WGS sequence"/>
</dbReference>
<gene>
    <name evidence="1" type="ORF">F8M41_021206</name>
</gene>
<dbReference type="OrthoDB" id="292964at2759"/>
<protein>
    <submittedName>
        <fullName evidence="1">Uncharacterized protein</fullName>
    </submittedName>
</protein>
<accession>A0A8H4B1M4</accession>
<dbReference type="AlphaFoldDB" id="A0A8H4B1M4"/>
<comment type="caution">
    <text evidence="1">The sequence shown here is derived from an EMBL/GenBank/DDBJ whole genome shotgun (WGS) entry which is preliminary data.</text>
</comment>
<name>A0A8H4B1M4_GIGMA</name>